<sequence length="287" mass="31992">MARATTVIKQEITSSFMSNAIIQDAYGFTDGALFESEFSKVSIENILFDIVSFSLFIIENLFDTHKKEVDDIIEAKMPHRPSWYRTKAKSFQYGFALITDTDNYDNTGYTDDQVLNSKIIKYAAVTPSAGQILIKIATEAAGVLAPITPEQKASFDAYILEIADCGVKYIVVNHLPDILLLNLQIFRDPLVLDSTGMSILNGNYPVQDAINEYMKELPFNGELVLAHFIDKLQKAEGVVIPHIINAESQAIDINTNEYLDAEPINVKTVPVSGYFTIPNFDNVSYVV</sequence>
<organism evidence="1 2">
    <name type="scientific">Flavobacterium fructosi</name>
    <dbReference type="NCBI Taxonomy" id="3230416"/>
    <lineage>
        <taxon>Bacteria</taxon>
        <taxon>Pseudomonadati</taxon>
        <taxon>Bacteroidota</taxon>
        <taxon>Flavobacteriia</taxon>
        <taxon>Flavobacteriales</taxon>
        <taxon>Flavobacteriaceae</taxon>
        <taxon>Flavobacterium</taxon>
    </lineage>
</organism>
<evidence type="ECO:0000313" key="1">
    <source>
        <dbReference type="EMBL" id="MFE3849076.1"/>
    </source>
</evidence>
<dbReference type="EMBL" id="JBHZQA010000010">
    <property type="protein sequence ID" value="MFE3849076.1"/>
    <property type="molecule type" value="Genomic_DNA"/>
</dbReference>
<accession>A0ABW6HPV1</accession>
<protein>
    <submittedName>
        <fullName evidence="1">Nucleotidyltransferase</fullName>
    </submittedName>
</protein>
<reference evidence="1 2" key="1">
    <citation type="submission" date="2024-06" db="EMBL/GenBank/DDBJ databases">
        <title>Flavobacterium spp. isolated from glacier.</title>
        <authorList>
            <person name="Han D."/>
        </authorList>
    </citation>
    <scope>NUCLEOTIDE SEQUENCE [LARGE SCALE GENOMIC DNA]</scope>
    <source>
        <strain evidence="1 2">LB3P45</strain>
    </source>
</reference>
<name>A0ABW6HPV1_9FLAO</name>
<evidence type="ECO:0000313" key="2">
    <source>
        <dbReference type="Proteomes" id="UP001600039"/>
    </source>
</evidence>
<gene>
    <name evidence="1" type="ORF">ACFX5D_13975</name>
</gene>
<dbReference type="RefSeq" id="WP_379858822.1">
    <property type="nucleotide sequence ID" value="NZ_JBHZQA010000010.1"/>
</dbReference>
<proteinExistence type="predicted"/>
<keyword evidence="2" id="KW-1185">Reference proteome</keyword>
<dbReference type="Proteomes" id="UP001600039">
    <property type="component" value="Unassembled WGS sequence"/>
</dbReference>
<comment type="caution">
    <text evidence="1">The sequence shown here is derived from an EMBL/GenBank/DDBJ whole genome shotgun (WGS) entry which is preliminary data.</text>
</comment>